<keyword evidence="2" id="KW-0067">ATP-binding</keyword>
<name>A0A9P6FC96_9FUNG</name>
<dbReference type="InterPro" id="IPR029047">
    <property type="entry name" value="HSP70_peptide-bd_sf"/>
</dbReference>
<dbReference type="GO" id="GO:0005524">
    <property type="term" value="F:ATP binding"/>
    <property type="evidence" value="ECO:0007669"/>
    <property type="project" value="UniProtKB-KW"/>
</dbReference>
<keyword evidence="4" id="KW-1185">Reference proteome</keyword>
<dbReference type="GO" id="GO:0140662">
    <property type="term" value="F:ATP-dependent protein folding chaperone"/>
    <property type="evidence" value="ECO:0007669"/>
    <property type="project" value="InterPro"/>
</dbReference>
<organism evidence="3 4">
    <name type="scientific">Lunasporangiospora selenospora</name>
    <dbReference type="NCBI Taxonomy" id="979761"/>
    <lineage>
        <taxon>Eukaryota</taxon>
        <taxon>Fungi</taxon>
        <taxon>Fungi incertae sedis</taxon>
        <taxon>Mucoromycota</taxon>
        <taxon>Mortierellomycotina</taxon>
        <taxon>Mortierellomycetes</taxon>
        <taxon>Mortierellales</taxon>
        <taxon>Mortierellaceae</taxon>
        <taxon>Lunasporangiospora</taxon>
    </lineage>
</organism>
<evidence type="ECO:0000256" key="2">
    <source>
        <dbReference type="ARBA" id="ARBA00022840"/>
    </source>
</evidence>
<dbReference type="PANTHER" id="PTHR45639">
    <property type="entry name" value="HSC70CB, ISOFORM G-RELATED"/>
    <property type="match status" value="1"/>
</dbReference>
<dbReference type="SUPFAM" id="SSF100934">
    <property type="entry name" value="Heat shock protein 70kD (HSP70), C-terminal subdomain"/>
    <property type="match status" value="2"/>
</dbReference>
<dbReference type="FunFam" id="1.20.1270.10:FF:000002">
    <property type="entry name" value="Heat shock 70 kDa protein 4"/>
    <property type="match status" value="1"/>
</dbReference>
<dbReference type="InterPro" id="IPR013126">
    <property type="entry name" value="Hsp_70_fam"/>
</dbReference>
<comment type="caution">
    <text evidence="3">The sequence shown here is derived from an EMBL/GenBank/DDBJ whole genome shotgun (WGS) entry which is preliminary data.</text>
</comment>
<dbReference type="Pfam" id="PF00012">
    <property type="entry name" value="HSP70"/>
    <property type="match status" value="1"/>
</dbReference>
<feature type="non-terminal residue" evidence="3">
    <location>
        <position position="1"/>
    </location>
</feature>
<sequence>NVEPVNGEPALVKVKARLNIHGVLTVENAYVVEEVIKEEVIEAPQADGEAAEAEPAQTRKVKKQIKKGDLPVVGANSGMDRTILNELREKEMEMIASDKLVVDTEMAKNSLEEYIYDMRSKIEGGAYKDYIDPADKGKFVQDLNDAENWLYEDGEETTKSVYKAKLADLQVIGDPVIQRYREFEGRPAAAQELKETLNQLMARATSSEEKYAHITLEEKKPIIEKCAKALSWIENKMEVQSEKKKYQQPVVTVAEILKEKDNLVYFATPILNKPKPT</sequence>
<reference evidence="3" key="1">
    <citation type="journal article" date="2020" name="Fungal Divers.">
        <title>Resolving the Mortierellaceae phylogeny through synthesis of multi-gene phylogenetics and phylogenomics.</title>
        <authorList>
            <person name="Vandepol N."/>
            <person name="Liber J."/>
            <person name="Desiro A."/>
            <person name="Na H."/>
            <person name="Kennedy M."/>
            <person name="Barry K."/>
            <person name="Grigoriev I.V."/>
            <person name="Miller A.N."/>
            <person name="O'Donnell K."/>
            <person name="Stajich J.E."/>
            <person name="Bonito G."/>
        </authorList>
    </citation>
    <scope>NUCLEOTIDE SEQUENCE</scope>
    <source>
        <strain evidence="3">KOD1015</strain>
    </source>
</reference>
<dbReference type="InterPro" id="IPR029048">
    <property type="entry name" value="HSP70_C_sf"/>
</dbReference>
<evidence type="ECO:0000256" key="1">
    <source>
        <dbReference type="ARBA" id="ARBA00022741"/>
    </source>
</evidence>
<dbReference type="PANTHER" id="PTHR45639:SF4">
    <property type="entry name" value="HSC70CB, ISOFORM G"/>
    <property type="match status" value="1"/>
</dbReference>
<feature type="non-terminal residue" evidence="3">
    <location>
        <position position="277"/>
    </location>
</feature>
<keyword evidence="1" id="KW-0547">Nucleotide-binding</keyword>
<dbReference type="AlphaFoldDB" id="A0A9P6FC96"/>
<dbReference type="GO" id="GO:0005829">
    <property type="term" value="C:cytosol"/>
    <property type="evidence" value="ECO:0007669"/>
    <property type="project" value="TreeGrafter"/>
</dbReference>
<dbReference type="Gene3D" id="1.20.1270.10">
    <property type="match status" value="1"/>
</dbReference>
<gene>
    <name evidence="3" type="primary">SSE1_2</name>
    <name evidence="3" type="ORF">BGW38_009652</name>
</gene>
<dbReference type="EMBL" id="JAABOA010007216">
    <property type="protein sequence ID" value="KAF9546744.1"/>
    <property type="molecule type" value="Genomic_DNA"/>
</dbReference>
<accession>A0A9P6FC96</accession>
<dbReference type="OrthoDB" id="434160at2759"/>
<evidence type="ECO:0000313" key="4">
    <source>
        <dbReference type="Proteomes" id="UP000780801"/>
    </source>
</evidence>
<dbReference type="Proteomes" id="UP000780801">
    <property type="component" value="Unassembled WGS sequence"/>
</dbReference>
<dbReference type="Gene3D" id="2.60.34.10">
    <property type="entry name" value="Substrate Binding Domain Of DNAk, Chain A, domain 1"/>
    <property type="match status" value="1"/>
</dbReference>
<proteinExistence type="predicted"/>
<protein>
    <submittedName>
        <fullName evidence="3">Adenyl-nucleotide exchange factor sse1</fullName>
    </submittedName>
</protein>
<dbReference type="GO" id="GO:0005634">
    <property type="term" value="C:nucleus"/>
    <property type="evidence" value="ECO:0007669"/>
    <property type="project" value="TreeGrafter"/>
</dbReference>
<evidence type="ECO:0000313" key="3">
    <source>
        <dbReference type="EMBL" id="KAF9546744.1"/>
    </source>
</evidence>